<keyword evidence="2" id="KW-1185">Reference proteome</keyword>
<protein>
    <submittedName>
        <fullName evidence="1">Uncharacterized protein</fullName>
    </submittedName>
</protein>
<dbReference type="EMBL" id="OX395131">
    <property type="protein sequence ID" value="CAI5778376.1"/>
    <property type="molecule type" value="Genomic_DNA"/>
</dbReference>
<proteinExistence type="predicted"/>
<dbReference type="Proteomes" id="UP001178461">
    <property type="component" value="Chromosome 6"/>
</dbReference>
<feature type="non-terminal residue" evidence="1">
    <location>
        <position position="1"/>
    </location>
</feature>
<evidence type="ECO:0000313" key="1">
    <source>
        <dbReference type="EMBL" id="CAI5778376.1"/>
    </source>
</evidence>
<dbReference type="AlphaFoldDB" id="A0AA35P7F0"/>
<evidence type="ECO:0000313" key="2">
    <source>
        <dbReference type="Proteomes" id="UP001178461"/>
    </source>
</evidence>
<gene>
    <name evidence="1" type="ORF">PODLI_1B021669</name>
</gene>
<name>A0AA35P7F0_9SAUR</name>
<sequence length="59" mass="7061">YWNCKYCRELALDGKKWRNTRIRPAMLHQWSVANGTEKHQTVLVRVSPFIDSIMQFHSL</sequence>
<reference evidence="1" key="1">
    <citation type="submission" date="2022-12" db="EMBL/GenBank/DDBJ databases">
        <authorList>
            <person name="Alioto T."/>
            <person name="Alioto T."/>
            <person name="Gomez Garrido J."/>
        </authorList>
    </citation>
    <scope>NUCLEOTIDE SEQUENCE</scope>
</reference>
<accession>A0AA35P7F0</accession>
<organism evidence="1 2">
    <name type="scientific">Podarcis lilfordi</name>
    <name type="common">Lilford's wall lizard</name>
    <dbReference type="NCBI Taxonomy" id="74358"/>
    <lineage>
        <taxon>Eukaryota</taxon>
        <taxon>Metazoa</taxon>
        <taxon>Chordata</taxon>
        <taxon>Craniata</taxon>
        <taxon>Vertebrata</taxon>
        <taxon>Euteleostomi</taxon>
        <taxon>Lepidosauria</taxon>
        <taxon>Squamata</taxon>
        <taxon>Bifurcata</taxon>
        <taxon>Unidentata</taxon>
        <taxon>Episquamata</taxon>
        <taxon>Laterata</taxon>
        <taxon>Lacertibaenia</taxon>
        <taxon>Lacertidae</taxon>
        <taxon>Podarcis</taxon>
    </lineage>
</organism>